<keyword evidence="7" id="KW-0648">Protein biosynthesis</keyword>
<evidence type="ECO:0000256" key="11">
    <source>
        <dbReference type="RuleBase" id="RU003748"/>
    </source>
</evidence>
<dbReference type="GO" id="GO:0004824">
    <property type="term" value="F:lysine-tRNA ligase activity"/>
    <property type="evidence" value="ECO:0007669"/>
    <property type="project" value="UniProtKB-EC"/>
</dbReference>
<keyword evidence="8" id="KW-0030">Aminoacyl-tRNA synthetase</keyword>
<keyword evidence="4" id="KW-0479">Metal-binding</keyword>
<evidence type="ECO:0000256" key="6">
    <source>
        <dbReference type="ARBA" id="ARBA00022840"/>
    </source>
</evidence>
<dbReference type="PRINTS" id="PR00982">
    <property type="entry name" value="TRNASYNTHLYS"/>
</dbReference>
<evidence type="ECO:0000256" key="9">
    <source>
        <dbReference type="ARBA" id="ARBA00030563"/>
    </source>
</evidence>
<dbReference type="InterPro" id="IPR045864">
    <property type="entry name" value="aa-tRNA-synth_II/BPL/LPL"/>
</dbReference>
<evidence type="ECO:0000256" key="1">
    <source>
        <dbReference type="ARBA" id="ARBA00008226"/>
    </source>
</evidence>
<dbReference type="InterPro" id="IPR044136">
    <property type="entry name" value="Lys-tRNA-ligase_II_N"/>
</dbReference>
<dbReference type="HAMAP" id="MF_00252">
    <property type="entry name" value="Lys_tRNA_synth_class2"/>
    <property type="match status" value="1"/>
</dbReference>
<evidence type="ECO:0000256" key="5">
    <source>
        <dbReference type="ARBA" id="ARBA00022741"/>
    </source>
</evidence>
<keyword evidence="3" id="KW-0436">Ligase</keyword>
<dbReference type="SUPFAM" id="SSF50249">
    <property type="entry name" value="Nucleic acid-binding proteins"/>
    <property type="match status" value="1"/>
</dbReference>
<keyword evidence="16" id="KW-1185">Reference proteome</keyword>
<feature type="region of interest" description="Disordered" evidence="13">
    <location>
        <begin position="49"/>
        <end position="73"/>
    </location>
</feature>
<dbReference type="Gene3D" id="3.30.930.10">
    <property type="entry name" value="Bira Bifunctional Protein, Domain 2"/>
    <property type="match status" value="1"/>
</dbReference>
<evidence type="ECO:0000259" key="14">
    <source>
        <dbReference type="PROSITE" id="PS50862"/>
    </source>
</evidence>
<comment type="caution">
    <text evidence="15">The sequence shown here is derived from an EMBL/GenBank/DDBJ whole genome shotgun (WGS) entry which is preliminary data.</text>
</comment>
<comment type="similarity">
    <text evidence="1">Belongs to the class-II aminoacyl-tRNA synthetase family.</text>
</comment>
<protein>
    <recommendedName>
        <fullName evidence="2 11">Lysine--tRNA ligase</fullName>
        <ecNumber evidence="2 11">6.1.1.6</ecNumber>
    </recommendedName>
    <alternativeName>
        <fullName evidence="9 11">Lysyl-tRNA synthetase</fullName>
    </alternativeName>
</protein>
<keyword evidence="6" id="KW-0067">ATP-binding</keyword>
<dbReference type="EMBL" id="JANQDX010000007">
    <property type="protein sequence ID" value="KAL0921241.1"/>
    <property type="molecule type" value="Genomic_DNA"/>
</dbReference>
<feature type="coiled-coil region" evidence="12">
    <location>
        <begin position="402"/>
        <end position="429"/>
    </location>
</feature>
<name>A0ABD0V901_DENTH</name>
<dbReference type="CDD" id="cd00775">
    <property type="entry name" value="LysRS_core"/>
    <property type="match status" value="1"/>
</dbReference>
<dbReference type="GO" id="GO:0006412">
    <property type="term" value="P:translation"/>
    <property type="evidence" value="ECO:0007669"/>
    <property type="project" value="UniProtKB-KW"/>
</dbReference>
<accession>A0ABD0V901</accession>
<dbReference type="CDD" id="cd04322">
    <property type="entry name" value="LysRS_N"/>
    <property type="match status" value="1"/>
</dbReference>
<evidence type="ECO:0000256" key="7">
    <source>
        <dbReference type="ARBA" id="ARBA00022917"/>
    </source>
</evidence>
<dbReference type="Gene3D" id="2.40.50.140">
    <property type="entry name" value="Nucleic acid-binding proteins"/>
    <property type="match status" value="1"/>
</dbReference>
<comment type="catalytic activity">
    <reaction evidence="10 11">
        <text>tRNA(Lys) + L-lysine + ATP = L-lysyl-tRNA(Lys) + AMP + diphosphate</text>
        <dbReference type="Rhea" id="RHEA:20792"/>
        <dbReference type="Rhea" id="RHEA-COMP:9696"/>
        <dbReference type="Rhea" id="RHEA-COMP:9697"/>
        <dbReference type="ChEBI" id="CHEBI:30616"/>
        <dbReference type="ChEBI" id="CHEBI:32551"/>
        <dbReference type="ChEBI" id="CHEBI:33019"/>
        <dbReference type="ChEBI" id="CHEBI:78442"/>
        <dbReference type="ChEBI" id="CHEBI:78529"/>
        <dbReference type="ChEBI" id="CHEBI:456215"/>
        <dbReference type="EC" id="6.1.1.6"/>
    </reaction>
</comment>
<evidence type="ECO:0000256" key="10">
    <source>
        <dbReference type="ARBA" id="ARBA00048573"/>
    </source>
</evidence>
<dbReference type="InterPro" id="IPR002313">
    <property type="entry name" value="Lys-tRNA-ligase_II"/>
</dbReference>
<dbReference type="SUPFAM" id="SSF55681">
    <property type="entry name" value="Class II aaRS and biotin synthetases"/>
    <property type="match status" value="1"/>
</dbReference>
<reference evidence="15 16" key="1">
    <citation type="journal article" date="2024" name="Plant Biotechnol. J.">
        <title>Dendrobium thyrsiflorum genome and its molecular insights into genes involved in important horticultural traits.</title>
        <authorList>
            <person name="Chen B."/>
            <person name="Wang J.Y."/>
            <person name="Zheng P.J."/>
            <person name="Li K.L."/>
            <person name="Liang Y.M."/>
            <person name="Chen X.F."/>
            <person name="Zhang C."/>
            <person name="Zhao X."/>
            <person name="He X."/>
            <person name="Zhang G.Q."/>
            <person name="Liu Z.J."/>
            <person name="Xu Q."/>
        </authorList>
    </citation>
    <scope>NUCLEOTIDE SEQUENCE [LARGE SCALE GENOMIC DNA]</scope>
    <source>
        <strain evidence="15">GZMU011</strain>
    </source>
</reference>
<dbReference type="GO" id="GO:0046872">
    <property type="term" value="F:metal ion binding"/>
    <property type="evidence" value="ECO:0007669"/>
    <property type="project" value="UniProtKB-KW"/>
</dbReference>
<dbReference type="Proteomes" id="UP001552299">
    <property type="component" value="Unassembled WGS sequence"/>
</dbReference>
<proteinExistence type="inferred from homology"/>
<sequence>MEVLRTWIASSQFIRLNPSSTFAFAVRASARVRCCSSASFSAATDTCEGSISADGNQRTDRRRRSSSSTSDRESIRAIRLKKVEELRSRGYEPYAYKWDRSHKARQLQDIYAHLENGEECKEDSVSVAGRVIASRKFGKLAFYTLRDESGTVQLYFEKGSLPEDQFELIKAYIDIGDILGACGSIKKTDKGELSVFVKFAKLLTKSLLPLPDKYHGLADVDKRYRQRYLDMIANPDVANIFRMRAEIVSEIRKTMDSWGFIEVETPVLQGAAGGAEARPFITYHNSLERNLYLRIATELHLKRMLVGGFEKVFEIGRIFRNEGISTRHNPEFTTIEMYEALSDYQSMMDKAEEIITRCALRVHGKLKIDYLGTEICFERPWRRETMHNLVKEATGVNFGEFKNDLKAAKEAARNILKATEEDYDALVQACPSVGHVLNEVFEIIVEPKLLQPTFVLDYPVEISPLAKPHRWRPGLVERFELFIYGRELANSFSELTDPVDQKLRLLGQIEQHNEKRAAFADQKRGNDDYSYDVSLDEDFITALEYGMPPASGMGLGIDRLVMLLTNSASIRDVIAFPVLKIQQ</sequence>
<gene>
    <name evidence="15" type="ORF">M5K25_008298</name>
</gene>
<dbReference type="FunFam" id="3.30.930.10:FF:000067">
    <property type="entry name" value="Lysine--tRNA ligase"/>
    <property type="match status" value="1"/>
</dbReference>
<dbReference type="FunFam" id="2.40.50.140:FF:000024">
    <property type="entry name" value="Lysine--tRNA ligase"/>
    <property type="match status" value="1"/>
</dbReference>
<dbReference type="NCBIfam" id="TIGR00499">
    <property type="entry name" value="lysS_bact"/>
    <property type="match status" value="1"/>
</dbReference>
<evidence type="ECO:0000313" key="16">
    <source>
        <dbReference type="Proteomes" id="UP001552299"/>
    </source>
</evidence>
<dbReference type="InterPro" id="IPR006195">
    <property type="entry name" value="aa-tRNA-synth_II"/>
</dbReference>
<dbReference type="GO" id="GO:0005737">
    <property type="term" value="C:cytoplasm"/>
    <property type="evidence" value="ECO:0007669"/>
    <property type="project" value="UniProtKB-ARBA"/>
</dbReference>
<dbReference type="InterPro" id="IPR004364">
    <property type="entry name" value="Aa-tRNA-synt_II"/>
</dbReference>
<dbReference type="GO" id="GO:0005524">
    <property type="term" value="F:ATP binding"/>
    <property type="evidence" value="ECO:0007669"/>
    <property type="project" value="UniProtKB-KW"/>
</dbReference>
<dbReference type="InterPro" id="IPR018149">
    <property type="entry name" value="Lys-tRNA-synth_II_C"/>
</dbReference>
<keyword evidence="5" id="KW-0547">Nucleotide-binding</keyword>
<feature type="domain" description="Aminoacyl-transfer RNA synthetases class-II family profile" evidence="14">
    <location>
        <begin position="241"/>
        <end position="577"/>
    </location>
</feature>
<dbReference type="NCBIfam" id="NF001756">
    <property type="entry name" value="PRK00484.1"/>
    <property type="match status" value="1"/>
</dbReference>
<evidence type="ECO:0000256" key="4">
    <source>
        <dbReference type="ARBA" id="ARBA00022723"/>
    </source>
</evidence>
<evidence type="ECO:0000256" key="2">
    <source>
        <dbReference type="ARBA" id="ARBA00013166"/>
    </source>
</evidence>
<dbReference type="AlphaFoldDB" id="A0ABD0V901"/>
<dbReference type="PROSITE" id="PS50862">
    <property type="entry name" value="AA_TRNA_LIGASE_II"/>
    <property type="match status" value="1"/>
</dbReference>
<dbReference type="InterPro" id="IPR004365">
    <property type="entry name" value="NA-bd_OB_tRNA"/>
</dbReference>
<dbReference type="PANTHER" id="PTHR42918:SF15">
    <property type="entry name" value="LYSINE--TRNA LIGASE, CHLOROPLASTIC_MITOCHONDRIAL"/>
    <property type="match status" value="1"/>
</dbReference>
<dbReference type="InterPro" id="IPR012340">
    <property type="entry name" value="NA-bd_OB-fold"/>
</dbReference>
<evidence type="ECO:0000256" key="13">
    <source>
        <dbReference type="SAM" id="MobiDB-lite"/>
    </source>
</evidence>
<evidence type="ECO:0000313" key="15">
    <source>
        <dbReference type="EMBL" id="KAL0921241.1"/>
    </source>
</evidence>
<evidence type="ECO:0000256" key="12">
    <source>
        <dbReference type="SAM" id="Coils"/>
    </source>
</evidence>
<dbReference type="Pfam" id="PF01336">
    <property type="entry name" value="tRNA_anti-codon"/>
    <property type="match status" value="1"/>
</dbReference>
<organism evidence="15 16">
    <name type="scientific">Dendrobium thyrsiflorum</name>
    <name type="common">Pinecone-like raceme dendrobium</name>
    <name type="synonym">Orchid</name>
    <dbReference type="NCBI Taxonomy" id="117978"/>
    <lineage>
        <taxon>Eukaryota</taxon>
        <taxon>Viridiplantae</taxon>
        <taxon>Streptophyta</taxon>
        <taxon>Embryophyta</taxon>
        <taxon>Tracheophyta</taxon>
        <taxon>Spermatophyta</taxon>
        <taxon>Magnoliopsida</taxon>
        <taxon>Liliopsida</taxon>
        <taxon>Asparagales</taxon>
        <taxon>Orchidaceae</taxon>
        <taxon>Epidendroideae</taxon>
        <taxon>Malaxideae</taxon>
        <taxon>Dendrobiinae</taxon>
        <taxon>Dendrobium</taxon>
    </lineage>
</organism>
<dbReference type="PANTHER" id="PTHR42918">
    <property type="entry name" value="LYSYL-TRNA SYNTHETASE"/>
    <property type="match status" value="1"/>
</dbReference>
<evidence type="ECO:0000256" key="8">
    <source>
        <dbReference type="ARBA" id="ARBA00023146"/>
    </source>
</evidence>
<dbReference type="Pfam" id="PF00152">
    <property type="entry name" value="tRNA-synt_2"/>
    <property type="match status" value="1"/>
</dbReference>
<dbReference type="EC" id="6.1.1.6" evidence="2 11"/>
<keyword evidence="12" id="KW-0175">Coiled coil</keyword>
<evidence type="ECO:0000256" key="3">
    <source>
        <dbReference type="ARBA" id="ARBA00022598"/>
    </source>
</evidence>